<name>A0ACB8AIX4_9AGAM</name>
<protein>
    <submittedName>
        <fullName evidence="1">Alpha/Beta hydrolase protein</fullName>
    </submittedName>
</protein>
<sequence>MNTPPARDWPNLSPRIISRSVSLDVHDNLQMHILEAFPLNTDPADTYPLILLLHGFPELAYSWRKVLVPLADAHSGYHVVAPDLRGFGRSVPKADAEGSPRKVEYHDPLGPFHILAIAEDVRSLVQALGYTSVAMLVGHDFGSPLAGYCVLAHPNVYKSVVFMSAPFAGIDPPAVQASADKPSTSLVNDIASALAALDPPRKHYTAYFSTPGANSDILEGGEDDLRQFIAGYFYMKGGRWPGNLTHALSSASAQSMPSIQNLANDLAILPEYYVMPLHESMKDVITRNTREYSTSRPHLEEDEDAIAVYASEFNRTGFQGGLNYYRCALSPPPADRVEELSQLAGKRLRRANEKRTRYGNGSRQKM</sequence>
<gene>
    <name evidence="1" type="ORF">BJ138DRAFT_1099603</name>
</gene>
<evidence type="ECO:0000313" key="2">
    <source>
        <dbReference type="Proteomes" id="UP000790377"/>
    </source>
</evidence>
<accession>A0ACB8AIX4</accession>
<keyword evidence="2" id="KW-1185">Reference proteome</keyword>
<comment type="caution">
    <text evidence="1">The sequence shown here is derived from an EMBL/GenBank/DDBJ whole genome shotgun (WGS) entry which is preliminary data.</text>
</comment>
<reference evidence="1" key="1">
    <citation type="journal article" date="2021" name="New Phytol.">
        <title>Evolutionary innovations through gain and loss of genes in the ectomycorrhizal Boletales.</title>
        <authorList>
            <person name="Wu G."/>
            <person name="Miyauchi S."/>
            <person name="Morin E."/>
            <person name="Kuo A."/>
            <person name="Drula E."/>
            <person name="Varga T."/>
            <person name="Kohler A."/>
            <person name="Feng B."/>
            <person name="Cao Y."/>
            <person name="Lipzen A."/>
            <person name="Daum C."/>
            <person name="Hundley H."/>
            <person name="Pangilinan J."/>
            <person name="Johnson J."/>
            <person name="Barry K."/>
            <person name="LaButti K."/>
            <person name="Ng V."/>
            <person name="Ahrendt S."/>
            <person name="Min B."/>
            <person name="Choi I.G."/>
            <person name="Park H."/>
            <person name="Plett J.M."/>
            <person name="Magnuson J."/>
            <person name="Spatafora J.W."/>
            <person name="Nagy L.G."/>
            <person name="Henrissat B."/>
            <person name="Grigoriev I.V."/>
            <person name="Yang Z.L."/>
            <person name="Xu J."/>
            <person name="Martin F.M."/>
        </authorList>
    </citation>
    <scope>NUCLEOTIDE SEQUENCE</scope>
    <source>
        <strain evidence="1">ATCC 28755</strain>
    </source>
</reference>
<proteinExistence type="predicted"/>
<keyword evidence="1" id="KW-0378">Hydrolase</keyword>
<dbReference type="Proteomes" id="UP000790377">
    <property type="component" value="Unassembled WGS sequence"/>
</dbReference>
<evidence type="ECO:0000313" key="1">
    <source>
        <dbReference type="EMBL" id="KAH7913329.1"/>
    </source>
</evidence>
<organism evidence="1 2">
    <name type="scientific">Hygrophoropsis aurantiaca</name>
    <dbReference type="NCBI Taxonomy" id="72124"/>
    <lineage>
        <taxon>Eukaryota</taxon>
        <taxon>Fungi</taxon>
        <taxon>Dikarya</taxon>
        <taxon>Basidiomycota</taxon>
        <taxon>Agaricomycotina</taxon>
        <taxon>Agaricomycetes</taxon>
        <taxon>Agaricomycetidae</taxon>
        <taxon>Boletales</taxon>
        <taxon>Coniophorineae</taxon>
        <taxon>Hygrophoropsidaceae</taxon>
        <taxon>Hygrophoropsis</taxon>
    </lineage>
</organism>
<dbReference type="EMBL" id="MU267633">
    <property type="protein sequence ID" value="KAH7913329.1"/>
    <property type="molecule type" value="Genomic_DNA"/>
</dbReference>